<comment type="caution">
    <text evidence="9">The sequence shown here is derived from an EMBL/GenBank/DDBJ whole genome shotgun (WGS) entry which is preliminary data.</text>
</comment>
<evidence type="ECO:0000256" key="2">
    <source>
        <dbReference type="ARBA" id="ARBA00007647"/>
    </source>
</evidence>
<sequence length="439" mass="50517">MLTFSKLFFIFSAFCVFWTILLVYQNYSSKYRNDPNNDVMELFVGSAHLVNFDFPNNPNTVLLSVMAQDTNDSRPRTQEHMPLSCVSDSNEKVNAKFAFTDGGYLCSWKNYEIICNFNQPVESVRLVDESGYGPTIPVAKPVTRKIPLVACLSRTFYFDNWPVLLTALEMYAASGVNEFDLRIMNIIKEIYDILKLYETKINLNVEPGLVIPKIAGYDPNVRTAAINQRMCYNECFYKYREAAEFILFADLDDVIFATTGNLLVAARQYHSLHPEVAGFEFLWRNAEYNKVSSTSSFSLDDIFNGLELEKHQDVGKSIVIPKKLPFSTLHFVRGMQYKGVALQSMNVTEKDGFTLHLRNIRSEPIRKSQYPEEMKFFMTTVSTNFLKRKNDSDFKKALENLPQDPFFAPQLRASTDKLPTKKAVNLSYQNRYKCIDTHF</sequence>
<dbReference type="InterPro" id="IPR052012">
    <property type="entry name" value="GTase_92"/>
</dbReference>
<dbReference type="OrthoDB" id="6232146at2759"/>
<dbReference type="PANTHER" id="PTHR21645">
    <property type="entry name" value="GLYCOSYLTRANSFERASE FAMILY 92 PROTEIN"/>
    <property type="match status" value="1"/>
</dbReference>
<protein>
    <recommendedName>
        <fullName evidence="8">Glycosyltransferase family 92 protein</fullName>
        <ecNumber evidence="8">2.4.1.-</ecNumber>
    </recommendedName>
</protein>
<feature type="transmembrane region" description="Helical" evidence="8">
    <location>
        <begin position="7"/>
        <end position="27"/>
    </location>
</feature>
<comment type="similarity">
    <text evidence="2 8">Belongs to the glycosyltransferase 92 family.</text>
</comment>
<accession>A0A811KHT7</accession>
<dbReference type="InterPro" id="IPR008166">
    <property type="entry name" value="Glyco_transf_92"/>
</dbReference>
<reference evidence="9" key="1">
    <citation type="submission" date="2020-09" db="EMBL/GenBank/DDBJ databases">
        <authorList>
            <person name="Kikuchi T."/>
        </authorList>
    </citation>
    <scope>NUCLEOTIDE SEQUENCE</scope>
    <source>
        <strain evidence="9">SH1</strain>
    </source>
</reference>
<comment type="subcellular location">
    <subcellularLocation>
        <location evidence="1">Membrane</location>
        <topology evidence="1">Single-pass membrane protein</topology>
    </subcellularLocation>
</comment>
<keyword evidence="7 8" id="KW-0472">Membrane</keyword>
<dbReference type="GO" id="GO:0016020">
    <property type="term" value="C:membrane"/>
    <property type="evidence" value="ECO:0007669"/>
    <property type="project" value="UniProtKB-SubCell"/>
</dbReference>
<gene>
    <name evidence="9" type="ORF">BOKJ2_LOCUS5828</name>
</gene>
<keyword evidence="3 8" id="KW-0328">Glycosyltransferase</keyword>
<evidence type="ECO:0000313" key="9">
    <source>
        <dbReference type="EMBL" id="CAD5214908.1"/>
    </source>
</evidence>
<evidence type="ECO:0000313" key="10">
    <source>
        <dbReference type="Proteomes" id="UP000614601"/>
    </source>
</evidence>
<keyword evidence="5 8" id="KW-0812">Transmembrane</keyword>
<dbReference type="PANTHER" id="PTHR21645:SF22">
    <property type="entry name" value="GLYCOSYLTRANSFERASE FAMILY 92 PROTEIN"/>
    <property type="match status" value="1"/>
</dbReference>
<dbReference type="AlphaFoldDB" id="A0A811KHT7"/>
<dbReference type="Proteomes" id="UP000783686">
    <property type="component" value="Unassembled WGS sequence"/>
</dbReference>
<organism evidence="9 10">
    <name type="scientific">Bursaphelenchus okinawaensis</name>
    <dbReference type="NCBI Taxonomy" id="465554"/>
    <lineage>
        <taxon>Eukaryota</taxon>
        <taxon>Metazoa</taxon>
        <taxon>Ecdysozoa</taxon>
        <taxon>Nematoda</taxon>
        <taxon>Chromadorea</taxon>
        <taxon>Rhabditida</taxon>
        <taxon>Tylenchina</taxon>
        <taxon>Tylenchomorpha</taxon>
        <taxon>Aphelenchoidea</taxon>
        <taxon>Aphelenchoididae</taxon>
        <taxon>Bursaphelenchus</taxon>
    </lineage>
</organism>
<dbReference type="EMBL" id="CAJFCW020000003">
    <property type="protein sequence ID" value="CAG9103391.1"/>
    <property type="molecule type" value="Genomic_DNA"/>
</dbReference>
<keyword evidence="4 8" id="KW-0808">Transferase</keyword>
<dbReference type="Proteomes" id="UP000614601">
    <property type="component" value="Unassembled WGS sequence"/>
</dbReference>
<evidence type="ECO:0000256" key="8">
    <source>
        <dbReference type="RuleBase" id="RU366017"/>
    </source>
</evidence>
<name>A0A811KHT7_9BILA</name>
<evidence type="ECO:0000256" key="6">
    <source>
        <dbReference type="ARBA" id="ARBA00022989"/>
    </source>
</evidence>
<evidence type="ECO:0000256" key="7">
    <source>
        <dbReference type="ARBA" id="ARBA00023136"/>
    </source>
</evidence>
<evidence type="ECO:0000256" key="3">
    <source>
        <dbReference type="ARBA" id="ARBA00022676"/>
    </source>
</evidence>
<proteinExistence type="inferred from homology"/>
<evidence type="ECO:0000256" key="5">
    <source>
        <dbReference type="ARBA" id="ARBA00022692"/>
    </source>
</evidence>
<dbReference type="EC" id="2.4.1.-" evidence="8"/>
<keyword evidence="6 8" id="KW-1133">Transmembrane helix</keyword>
<dbReference type="GO" id="GO:0016757">
    <property type="term" value="F:glycosyltransferase activity"/>
    <property type="evidence" value="ECO:0007669"/>
    <property type="project" value="UniProtKB-UniRule"/>
</dbReference>
<evidence type="ECO:0000256" key="4">
    <source>
        <dbReference type="ARBA" id="ARBA00022679"/>
    </source>
</evidence>
<evidence type="ECO:0000256" key="1">
    <source>
        <dbReference type="ARBA" id="ARBA00004167"/>
    </source>
</evidence>
<keyword evidence="10" id="KW-1185">Reference proteome</keyword>
<dbReference type="Pfam" id="PF01697">
    <property type="entry name" value="Glyco_transf_92"/>
    <property type="match status" value="1"/>
</dbReference>
<dbReference type="EMBL" id="CAJFDH010000003">
    <property type="protein sequence ID" value="CAD5214908.1"/>
    <property type="molecule type" value="Genomic_DNA"/>
</dbReference>